<gene>
    <name evidence="2" type="ORF">NDU88_004157</name>
</gene>
<accession>A0AAV7UFB4</accession>
<name>A0AAV7UFB4_PLEWA</name>
<organism evidence="2 3">
    <name type="scientific">Pleurodeles waltl</name>
    <name type="common">Iberian ribbed newt</name>
    <dbReference type="NCBI Taxonomy" id="8319"/>
    <lineage>
        <taxon>Eukaryota</taxon>
        <taxon>Metazoa</taxon>
        <taxon>Chordata</taxon>
        <taxon>Craniata</taxon>
        <taxon>Vertebrata</taxon>
        <taxon>Euteleostomi</taxon>
        <taxon>Amphibia</taxon>
        <taxon>Batrachia</taxon>
        <taxon>Caudata</taxon>
        <taxon>Salamandroidea</taxon>
        <taxon>Salamandridae</taxon>
        <taxon>Pleurodelinae</taxon>
        <taxon>Pleurodeles</taxon>
    </lineage>
</organism>
<evidence type="ECO:0000313" key="2">
    <source>
        <dbReference type="EMBL" id="KAJ1187381.1"/>
    </source>
</evidence>
<feature type="region of interest" description="Disordered" evidence="1">
    <location>
        <begin position="1"/>
        <end position="93"/>
    </location>
</feature>
<feature type="compositionally biased region" description="Basic residues" evidence="1">
    <location>
        <begin position="1"/>
        <end position="10"/>
    </location>
</feature>
<protein>
    <submittedName>
        <fullName evidence="2">Uncharacterized protein</fullName>
    </submittedName>
</protein>
<dbReference type="EMBL" id="JANPWB010000005">
    <property type="protein sequence ID" value="KAJ1187381.1"/>
    <property type="molecule type" value="Genomic_DNA"/>
</dbReference>
<feature type="compositionally biased region" description="Basic residues" evidence="1">
    <location>
        <begin position="84"/>
        <end position="93"/>
    </location>
</feature>
<reference evidence="2" key="1">
    <citation type="journal article" date="2022" name="bioRxiv">
        <title>Sequencing and chromosome-scale assembly of the giantPleurodeles waltlgenome.</title>
        <authorList>
            <person name="Brown T."/>
            <person name="Elewa A."/>
            <person name="Iarovenko S."/>
            <person name="Subramanian E."/>
            <person name="Araus A.J."/>
            <person name="Petzold A."/>
            <person name="Susuki M."/>
            <person name="Suzuki K.-i.T."/>
            <person name="Hayashi T."/>
            <person name="Toyoda A."/>
            <person name="Oliveira C."/>
            <person name="Osipova E."/>
            <person name="Leigh N.D."/>
            <person name="Simon A."/>
            <person name="Yun M.H."/>
        </authorList>
    </citation>
    <scope>NUCLEOTIDE SEQUENCE</scope>
    <source>
        <strain evidence="2">20211129_DDA</strain>
        <tissue evidence="2">Liver</tissue>
    </source>
</reference>
<evidence type="ECO:0000313" key="3">
    <source>
        <dbReference type="Proteomes" id="UP001066276"/>
    </source>
</evidence>
<proteinExistence type="predicted"/>
<sequence length="169" mass="17663">MGAVRPKLRPRVTSEASAPSGLIRAGRSPPESRGPDGRRVSLPPVSGGIGVRLPAAAPQHGGTGGRGSPRQAGRGTVSGQAAQQRRRLRLKKSCRAPVSATIFGVGAPLPLSPPVQARLRYTAPSLGKRLVAPGSVRAGLSHGRRPGSTMVRLQRVGQQRRPICSRVFN</sequence>
<evidence type="ECO:0000256" key="1">
    <source>
        <dbReference type="SAM" id="MobiDB-lite"/>
    </source>
</evidence>
<dbReference type="Proteomes" id="UP001066276">
    <property type="component" value="Chromosome 3_1"/>
</dbReference>
<comment type="caution">
    <text evidence="2">The sequence shown here is derived from an EMBL/GenBank/DDBJ whole genome shotgun (WGS) entry which is preliminary data.</text>
</comment>
<keyword evidence="3" id="KW-1185">Reference proteome</keyword>
<dbReference type="AlphaFoldDB" id="A0AAV7UFB4"/>